<reference evidence="1" key="1">
    <citation type="submission" date="2016-10" db="EMBL/GenBank/DDBJ databases">
        <title>Sequence of Gallionella enrichment culture.</title>
        <authorList>
            <person name="Poehlein A."/>
            <person name="Muehling M."/>
            <person name="Daniel R."/>
        </authorList>
    </citation>
    <scope>NUCLEOTIDE SEQUENCE</scope>
</reference>
<protein>
    <submittedName>
        <fullName evidence="1">Uncharacterized protein</fullName>
    </submittedName>
</protein>
<name>A0A1J5PLD5_9ZZZZ</name>
<proteinExistence type="predicted"/>
<gene>
    <name evidence="1" type="ORF">GALL_467550</name>
</gene>
<organism evidence="1">
    <name type="scientific">mine drainage metagenome</name>
    <dbReference type="NCBI Taxonomy" id="410659"/>
    <lineage>
        <taxon>unclassified sequences</taxon>
        <taxon>metagenomes</taxon>
        <taxon>ecological metagenomes</taxon>
    </lineage>
</organism>
<sequence length="73" mass="8712">MLVSGILCYLQGFRRVVLFDIIVDDVLKRLGIKKVLIMISNHFFVPFYRKLCIFGITKFKFFFHSILFQNIYS</sequence>
<comment type="caution">
    <text evidence="1">The sequence shown here is derived from an EMBL/GenBank/DDBJ whole genome shotgun (WGS) entry which is preliminary data.</text>
</comment>
<accession>A0A1J5PLD5</accession>
<dbReference type="AlphaFoldDB" id="A0A1J5PLD5"/>
<evidence type="ECO:0000313" key="1">
    <source>
        <dbReference type="EMBL" id="OIQ71624.1"/>
    </source>
</evidence>
<dbReference type="EMBL" id="MLJW01003641">
    <property type="protein sequence ID" value="OIQ71624.1"/>
    <property type="molecule type" value="Genomic_DNA"/>
</dbReference>